<feature type="transmembrane region" description="Helical" evidence="5">
    <location>
        <begin position="66"/>
        <end position="82"/>
    </location>
</feature>
<sequence>MEKVQSRSVGDWLVMVLAVVVLVFGLLITAGGAWLATLGGSWYYLPAGVGLLVTGWLLMQRSMTAVWVYLAVFAGTVFWAFWEAGMNGWAQVPRLVAPTVILVLVLASIPVLRRSHHSAQPGRTVAGALAAVGLGSLLAMLPGQAMRAQETAPAEDAAPGTQPAPVPSPTETQPAPVPSPTEETAPATQPATVQDAAPATEATPTEEPAPTGETAPAAPETAPADVPTPTMPALPEAAETPAPTDAPATEAADPAGDEGSDEESIDAVNTADAPPEAVSSTARAALPVLETGADWPAYGGSTEARRFSPLDQINTTNIGNLERVWTFNTGDLPTEAAEGQYSPENTPLKVGDDLFVCTPMGMIIAVDAATGLEEWRFDPEVSEDAIPYGATCRGVAYFETPGAAADELCANRILWGTLDARLIAVDAALGQPCADFGENGEVDLERGLGDTVPGWYAITSPPTIVRGVAVMGAQVKDGQAEDSPSGVVRGYDAVTGELAWAWDLGNPENRGAPAEGEVYTRGTPNMWTIAAADEELGLVYLPLGNSAVDYYGSNRSEAENEYATSLVAVDATTGEDVWHFQTVYNDVWDYDLGSQPSLVDFPTADGTVPALVLSSKQGDIFILDRATGEPLVPVEERPVPTDLGVEQDYLSPVQPFSTYHSLLMDDLEEKDMWGMTPLDQLWCRIQFRRANYAGVYTPPTADAHWIQYPGYNGGQDWGSMAVDTERGILIANYNDMPNFNRLLPREEADEMGVRPIFDPAYEPGGPEAGPQLGSPYAISVNAGWRLPFTGLLCTEPPYGGIRAIDLATGETLWDEPIGTARRNGPFGIPSMLPMKIGTPNNGGPVATAGGLIFIAAATDDLIRAIDIETGETVWEDALPGGGQTTPITYEVGGRQFVVIYPGGHHFMETPISDAVIAYALPE</sequence>
<dbReference type="RefSeq" id="WP_373454349.1">
    <property type="nucleotide sequence ID" value="NZ_QKZS01000003.1"/>
</dbReference>
<protein>
    <submittedName>
        <fullName evidence="7">Quinoprotein glucose dehydrogenase</fullName>
    </submittedName>
</protein>
<dbReference type="Proteomes" id="UP000249538">
    <property type="component" value="Unassembled WGS sequence"/>
</dbReference>
<dbReference type="GO" id="GO:0016020">
    <property type="term" value="C:membrane"/>
    <property type="evidence" value="ECO:0007669"/>
    <property type="project" value="InterPro"/>
</dbReference>
<dbReference type="GO" id="GO:0008876">
    <property type="term" value="F:quinoprotein glucose dehydrogenase activity"/>
    <property type="evidence" value="ECO:0007669"/>
    <property type="project" value="TreeGrafter"/>
</dbReference>
<feature type="transmembrane region" description="Helical" evidence="5">
    <location>
        <begin position="124"/>
        <end position="143"/>
    </location>
</feature>
<dbReference type="CDD" id="cd10280">
    <property type="entry name" value="PQQ_mGDH"/>
    <property type="match status" value="1"/>
</dbReference>
<comment type="cofactor">
    <cofactor evidence="1">
        <name>pyrroloquinoline quinone</name>
        <dbReference type="ChEBI" id="CHEBI:58442"/>
    </cofactor>
</comment>
<evidence type="ECO:0000256" key="3">
    <source>
        <dbReference type="ARBA" id="ARBA00023002"/>
    </source>
</evidence>
<reference evidence="7 8" key="1">
    <citation type="submission" date="2018-06" db="EMBL/GenBank/DDBJ databases">
        <title>Genomic Encyclopedia of Archaeal and Bacterial Type Strains, Phase II (KMG-II): from individual species to whole genera.</title>
        <authorList>
            <person name="Goeker M."/>
        </authorList>
    </citation>
    <scope>NUCLEOTIDE SEQUENCE [LARGE SCALE GENOMIC DNA]</scope>
    <source>
        <strain evidence="7 8">DSM 18774</strain>
    </source>
</reference>
<dbReference type="GO" id="GO:0048038">
    <property type="term" value="F:quinone binding"/>
    <property type="evidence" value="ECO:0007669"/>
    <property type="project" value="InterPro"/>
</dbReference>
<feature type="region of interest" description="Disordered" evidence="4">
    <location>
        <begin position="146"/>
        <end position="278"/>
    </location>
</feature>
<proteinExistence type="inferred from homology"/>
<dbReference type="EMBL" id="QKZS01000003">
    <property type="protein sequence ID" value="PZX56304.1"/>
    <property type="molecule type" value="Genomic_DNA"/>
</dbReference>
<name>A0A2W7R794_9RHOB</name>
<dbReference type="Gene3D" id="2.140.10.10">
    <property type="entry name" value="Quinoprotein alcohol dehydrogenase-like superfamily"/>
    <property type="match status" value="2"/>
</dbReference>
<dbReference type="SMART" id="SM00564">
    <property type="entry name" value="PQQ"/>
    <property type="match status" value="4"/>
</dbReference>
<comment type="caution">
    <text evidence="7">The sequence shown here is derived from an EMBL/GenBank/DDBJ whole genome shotgun (WGS) entry which is preliminary data.</text>
</comment>
<feature type="domain" description="Pyrrolo-quinoline quinone repeat" evidence="6">
    <location>
        <begin position="295"/>
        <end position="897"/>
    </location>
</feature>
<dbReference type="InterPro" id="IPR017511">
    <property type="entry name" value="PQQ_mDH"/>
</dbReference>
<evidence type="ECO:0000256" key="4">
    <source>
        <dbReference type="SAM" id="MobiDB-lite"/>
    </source>
</evidence>
<evidence type="ECO:0000313" key="8">
    <source>
        <dbReference type="Proteomes" id="UP000249538"/>
    </source>
</evidence>
<evidence type="ECO:0000256" key="5">
    <source>
        <dbReference type="SAM" id="Phobius"/>
    </source>
</evidence>
<dbReference type="NCBIfam" id="TIGR03074">
    <property type="entry name" value="PQQ_membr_DH"/>
    <property type="match status" value="1"/>
</dbReference>
<feature type="transmembrane region" description="Helical" evidence="5">
    <location>
        <begin position="42"/>
        <end position="59"/>
    </location>
</feature>
<evidence type="ECO:0000256" key="2">
    <source>
        <dbReference type="ARBA" id="ARBA00008156"/>
    </source>
</evidence>
<evidence type="ECO:0000256" key="1">
    <source>
        <dbReference type="ARBA" id="ARBA00001931"/>
    </source>
</evidence>
<evidence type="ECO:0000259" key="6">
    <source>
        <dbReference type="Pfam" id="PF01011"/>
    </source>
</evidence>
<dbReference type="PANTHER" id="PTHR32303">
    <property type="entry name" value="QUINOPROTEIN ALCOHOL DEHYDROGENASE (CYTOCHROME C)"/>
    <property type="match status" value="1"/>
</dbReference>
<gene>
    <name evidence="7" type="ORF">LX76_01333</name>
</gene>
<dbReference type="InterPro" id="IPR002372">
    <property type="entry name" value="PQQ_rpt_dom"/>
</dbReference>
<dbReference type="InterPro" id="IPR011047">
    <property type="entry name" value="Quinoprotein_ADH-like_sf"/>
</dbReference>
<dbReference type="AlphaFoldDB" id="A0A2W7R794"/>
<keyword evidence="5" id="KW-1133">Transmembrane helix</keyword>
<feature type="compositionally biased region" description="Acidic residues" evidence="4">
    <location>
        <begin position="255"/>
        <end position="265"/>
    </location>
</feature>
<organism evidence="7 8">
    <name type="scientific">Cereibacter changlensis</name>
    <dbReference type="NCBI Taxonomy" id="402884"/>
    <lineage>
        <taxon>Bacteria</taxon>
        <taxon>Pseudomonadati</taxon>
        <taxon>Pseudomonadota</taxon>
        <taxon>Alphaproteobacteria</taxon>
        <taxon>Rhodobacterales</taxon>
        <taxon>Paracoccaceae</taxon>
        <taxon>Cereibacter</taxon>
    </lineage>
</organism>
<keyword evidence="5" id="KW-0812">Transmembrane</keyword>
<comment type="similarity">
    <text evidence="2">Belongs to the bacterial PQQ dehydrogenase family.</text>
</comment>
<keyword evidence="3" id="KW-0560">Oxidoreductase</keyword>
<accession>A0A2W7R794</accession>
<feature type="transmembrane region" description="Helical" evidence="5">
    <location>
        <begin position="94"/>
        <end position="112"/>
    </location>
</feature>
<feature type="compositionally biased region" description="Low complexity" evidence="4">
    <location>
        <begin position="180"/>
        <end position="254"/>
    </location>
</feature>
<evidence type="ECO:0000313" key="7">
    <source>
        <dbReference type="EMBL" id="PZX56304.1"/>
    </source>
</evidence>
<dbReference type="Pfam" id="PF01011">
    <property type="entry name" value="PQQ"/>
    <property type="match status" value="1"/>
</dbReference>
<dbReference type="SUPFAM" id="SSF50998">
    <property type="entry name" value="Quinoprotein alcohol dehydrogenase-like"/>
    <property type="match status" value="1"/>
</dbReference>
<keyword evidence="5" id="KW-0472">Membrane</keyword>
<feature type="transmembrane region" description="Helical" evidence="5">
    <location>
        <begin position="12"/>
        <end position="36"/>
    </location>
</feature>
<dbReference type="PANTHER" id="PTHR32303:SF4">
    <property type="entry name" value="QUINOPROTEIN GLUCOSE DEHYDROGENASE"/>
    <property type="match status" value="1"/>
</dbReference>
<dbReference type="InterPro" id="IPR018391">
    <property type="entry name" value="PQQ_b-propeller_rpt"/>
</dbReference>